<dbReference type="Proteomes" id="UP000639772">
    <property type="component" value="Chromosome 12"/>
</dbReference>
<protein>
    <submittedName>
        <fullName evidence="1">Uncharacterized protein</fullName>
    </submittedName>
</protein>
<evidence type="ECO:0000313" key="2">
    <source>
        <dbReference type="Proteomes" id="UP000639772"/>
    </source>
</evidence>
<accession>A0A835PW90</accession>
<dbReference type="EMBL" id="JADCNM010000012">
    <property type="protein sequence ID" value="KAG0459616.1"/>
    <property type="molecule type" value="Genomic_DNA"/>
</dbReference>
<dbReference type="AlphaFoldDB" id="A0A835PW90"/>
<proteinExistence type="predicted"/>
<gene>
    <name evidence="1" type="ORF">HPP92_022744</name>
</gene>
<comment type="caution">
    <text evidence="1">The sequence shown here is derived from an EMBL/GenBank/DDBJ whole genome shotgun (WGS) entry which is preliminary data.</text>
</comment>
<organism evidence="1 2">
    <name type="scientific">Vanilla planifolia</name>
    <name type="common">Vanilla</name>
    <dbReference type="NCBI Taxonomy" id="51239"/>
    <lineage>
        <taxon>Eukaryota</taxon>
        <taxon>Viridiplantae</taxon>
        <taxon>Streptophyta</taxon>
        <taxon>Embryophyta</taxon>
        <taxon>Tracheophyta</taxon>
        <taxon>Spermatophyta</taxon>
        <taxon>Magnoliopsida</taxon>
        <taxon>Liliopsida</taxon>
        <taxon>Asparagales</taxon>
        <taxon>Orchidaceae</taxon>
        <taxon>Vanilloideae</taxon>
        <taxon>Vanilleae</taxon>
        <taxon>Vanilla</taxon>
    </lineage>
</organism>
<reference evidence="1 2" key="1">
    <citation type="journal article" date="2020" name="Nat. Food">
        <title>A phased Vanilla planifolia genome enables genetic improvement of flavour and production.</title>
        <authorList>
            <person name="Hasing T."/>
            <person name="Tang H."/>
            <person name="Brym M."/>
            <person name="Khazi F."/>
            <person name="Huang T."/>
            <person name="Chambers A.H."/>
        </authorList>
    </citation>
    <scope>NUCLEOTIDE SEQUENCE [LARGE SCALE GENOMIC DNA]</scope>
    <source>
        <tissue evidence="1">Leaf</tissue>
    </source>
</reference>
<evidence type="ECO:0000313" key="1">
    <source>
        <dbReference type="EMBL" id="KAG0459616.1"/>
    </source>
</evidence>
<sequence length="131" mass="14896">MKRLRRGILRSLAESELRFSLRASPRLYTRQTERLGAVQLKCRQRLVRSTSPAGLGRWLAGRAGRVCWCRSSVGWRVDNPGGLALVCLVGRTRSGSRRLRRADGAAGGGRRRRREPRQKSVFRLFWLPSPL</sequence>
<name>A0A835PW90_VANPL</name>